<keyword evidence="3" id="KW-1185">Reference proteome</keyword>
<feature type="transmembrane region" description="Helical" evidence="1">
    <location>
        <begin position="37"/>
        <end position="56"/>
    </location>
</feature>
<dbReference type="OrthoDB" id="2663457at2"/>
<evidence type="ECO:0000313" key="3">
    <source>
        <dbReference type="Proteomes" id="UP000184536"/>
    </source>
</evidence>
<keyword evidence="1" id="KW-0812">Transmembrane</keyword>
<evidence type="ECO:0000256" key="1">
    <source>
        <dbReference type="SAM" id="Phobius"/>
    </source>
</evidence>
<gene>
    <name evidence="2" type="ORF">SAMN02745975_01748</name>
</gene>
<dbReference type="RefSeq" id="WP_110940912.1">
    <property type="nucleotide sequence ID" value="NZ_FQZV01000020.1"/>
</dbReference>
<protein>
    <submittedName>
        <fullName evidence="2">Uncharacterized protein</fullName>
    </submittedName>
</protein>
<sequence length="62" mass="7119">MKKFLIYVIFAVGFLLLTFFGMGPVLLADGAVEERALTLIAVLLGYTLLLGIFRWWRNKNRK</sequence>
<keyword evidence="1" id="KW-0472">Membrane</keyword>
<dbReference type="Proteomes" id="UP000184536">
    <property type="component" value="Unassembled WGS sequence"/>
</dbReference>
<organism evidence="2 3">
    <name type="scientific">Geosporobacter subterraneus DSM 17957</name>
    <dbReference type="NCBI Taxonomy" id="1121919"/>
    <lineage>
        <taxon>Bacteria</taxon>
        <taxon>Bacillati</taxon>
        <taxon>Bacillota</taxon>
        <taxon>Clostridia</taxon>
        <taxon>Peptostreptococcales</taxon>
        <taxon>Thermotaleaceae</taxon>
        <taxon>Geosporobacter</taxon>
    </lineage>
</organism>
<reference evidence="3" key="1">
    <citation type="submission" date="2016-11" db="EMBL/GenBank/DDBJ databases">
        <authorList>
            <person name="Varghese N."/>
            <person name="Submissions S."/>
        </authorList>
    </citation>
    <scope>NUCLEOTIDE SEQUENCE [LARGE SCALE GENOMIC DNA]</scope>
    <source>
        <strain evidence="3">DSM 17957</strain>
    </source>
</reference>
<dbReference type="InterPro" id="IPR054229">
    <property type="entry name" value="DUF6954"/>
</dbReference>
<dbReference type="Pfam" id="PF22268">
    <property type="entry name" value="DUF6954"/>
    <property type="match status" value="1"/>
</dbReference>
<accession>A0A1M6I7P9</accession>
<dbReference type="AlphaFoldDB" id="A0A1M6I7P9"/>
<proteinExistence type="predicted"/>
<keyword evidence="1" id="KW-1133">Transmembrane helix</keyword>
<dbReference type="EMBL" id="FQZV01000020">
    <property type="protein sequence ID" value="SHJ30383.1"/>
    <property type="molecule type" value="Genomic_DNA"/>
</dbReference>
<dbReference type="STRING" id="1121919.SAMN02745975_01748"/>
<evidence type="ECO:0000313" key="2">
    <source>
        <dbReference type="EMBL" id="SHJ30383.1"/>
    </source>
</evidence>
<name>A0A1M6I7P9_9FIRM</name>